<evidence type="ECO:0000313" key="7">
    <source>
        <dbReference type="Proteomes" id="UP000027195"/>
    </source>
</evidence>
<dbReference type="AlphaFoldDB" id="A0A067MJW7"/>
<reference evidence="7" key="1">
    <citation type="journal article" date="2014" name="Proc. Natl. Acad. Sci. U.S.A.">
        <title>Extensive sampling of basidiomycete genomes demonstrates inadequacy of the white-rot/brown-rot paradigm for wood decay fungi.</title>
        <authorList>
            <person name="Riley R."/>
            <person name="Salamov A.A."/>
            <person name="Brown D.W."/>
            <person name="Nagy L.G."/>
            <person name="Floudas D."/>
            <person name="Held B.W."/>
            <person name="Levasseur A."/>
            <person name="Lombard V."/>
            <person name="Morin E."/>
            <person name="Otillar R."/>
            <person name="Lindquist E.A."/>
            <person name="Sun H."/>
            <person name="LaButti K.M."/>
            <person name="Schmutz J."/>
            <person name="Jabbour D."/>
            <person name="Luo H."/>
            <person name="Baker S.E."/>
            <person name="Pisabarro A.G."/>
            <person name="Walton J.D."/>
            <person name="Blanchette R.A."/>
            <person name="Henrissat B."/>
            <person name="Martin F."/>
            <person name="Cullen D."/>
            <person name="Hibbett D.S."/>
            <person name="Grigoriev I.V."/>
        </authorList>
    </citation>
    <scope>NUCLEOTIDE SEQUENCE [LARGE SCALE GENOMIC DNA]</scope>
    <source>
        <strain evidence="7">FD-172 SS1</strain>
    </source>
</reference>
<dbReference type="InterPro" id="IPR002347">
    <property type="entry name" value="SDR_fam"/>
</dbReference>
<evidence type="ECO:0000256" key="2">
    <source>
        <dbReference type="ARBA" id="ARBA00022857"/>
    </source>
</evidence>
<evidence type="ECO:0000256" key="4">
    <source>
        <dbReference type="RuleBase" id="RU000363"/>
    </source>
</evidence>
<protein>
    <submittedName>
        <fullName evidence="6">Uncharacterized protein</fullName>
    </submittedName>
</protein>
<organism evidence="6 7">
    <name type="scientific">Botryobasidium botryosum (strain FD-172 SS1)</name>
    <dbReference type="NCBI Taxonomy" id="930990"/>
    <lineage>
        <taxon>Eukaryota</taxon>
        <taxon>Fungi</taxon>
        <taxon>Dikarya</taxon>
        <taxon>Basidiomycota</taxon>
        <taxon>Agaricomycotina</taxon>
        <taxon>Agaricomycetes</taxon>
        <taxon>Cantharellales</taxon>
        <taxon>Botryobasidiaceae</taxon>
        <taxon>Botryobasidium</taxon>
    </lineage>
</organism>
<dbReference type="CDD" id="cd05233">
    <property type="entry name" value="SDR_c"/>
    <property type="match status" value="1"/>
</dbReference>
<dbReference type="InterPro" id="IPR020904">
    <property type="entry name" value="Sc_DH/Rdtase_CS"/>
</dbReference>
<dbReference type="PROSITE" id="PS00061">
    <property type="entry name" value="ADH_SHORT"/>
    <property type="match status" value="1"/>
</dbReference>
<keyword evidence="7" id="KW-1185">Reference proteome</keyword>
<dbReference type="PRINTS" id="PR00081">
    <property type="entry name" value="GDHRDH"/>
</dbReference>
<feature type="region of interest" description="Disordered" evidence="5">
    <location>
        <begin position="1"/>
        <end position="30"/>
    </location>
</feature>
<dbReference type="OrthoDB" id="5307821at2759"/>
<dbReference type="Pfam" id="PF00106">
    <property type="entry name" value="adh_short"/>
    <property type="match status" value="1"/>
</dbReference>
<dbReference type="GO" id="GO:0016616">
    <property type="term" value="F:oxidoreductase activity, acting on the CH-OH group of donors, NAD or NADP as acceptor"/>
    <property type="evidence" value="ECO:0007669"/>
    <property type="project" value="UniProtKB-ARBA"/>
</dbReference>
<keyword evidence="3" id="KW-0560">Oxidoreductase</keyword>
<evidence type="ECO:0000256" key="5">
    <source>
        <dbReference type="SAM" id="MobiDB-lite"/>
    </source>
</evidence>
<feature type="compositionally biased region" description="Basic residues" evidence="5">
    <location>
        <begin position="1"/>
        <end position="14"/>
    </location>
</feature>
<sequence length="319" mass="34505">MRGASRHQLSRHTSRQPSPSHSDVHERAASGHEAIHAGRVAVITGAASGIGLAAAKKFASLGLKIVLVDVDGERLEKAKKQVLALAEDADGILTFNVDVSDIEGVRHLCESVYKAFGEVNVLMNNAGIGKEPNHPVGTAFGGLASWKAVLDVNLWGVINMLQVFTPEMSRQENASLIVNTGSKQGITNPPGNAAYNVSKAGVKILTENLAYELRTSHSTVSAHLFVPGWTWTGMTGSNGDAPKPAGAWTADQTVEYMLTRLRVGDFYILVPDNETSSDLDALRIRWAAEDITEGRPALSRWHPEYKGLYEEYIAENTHQ</sequence>
<dbReference type="HOGENOM" id="CLU_010194_2_3_1"/>
<dbReference type="EMBL" id="KL198029">
    <property type="protein sequence ID" value="KDQ16078.1"/>
    <property type="molecule type" value="Genomic_DNA"/>
</dbReference>
<dbReference type="Gene3D" id="3.40.50.720">
    <property type="entry name" value="NAD(P)-binding Rossmann-like Domain"/>
    <property type="match status" value="1"/>
</dbReference>
<evidence type="ECO:0000313" key="6">
    <source>
        <dbReference type="EMBL" id="KDQ16078.1"/>
    </source>
</evidence>
<comment type="similarity">
    <text evidence="1 4">Belongs to the short-chain dehydrogenases/reductases (SDR) family.</text>
</comment>
<accession>A0A067MJW7</accession>
<evidence type="ECO:0000256" key="3">
    <source>
        <dbReference type="ARBA" id="ARBA00023002"/>
    </source>
</evidence>
<dbReference type="InterPro" id="IPR036291">
    <property type="entry name" value="NAD(P)-bd_dom_sf"/>
</dbReference>
<keyword evidence="2" id="KW-0521">NADP</keyword>
<dbReference type="Proteomes" id="UP000027195">
    <property type="component" value="Unassembled WGS sequence"/>
</dbReference>
<name>A0A067MJW7_BOTB1</name>
<dbReference type="PANTHER" id="PTHR43008">
    <property type="entry name" value="BENZIL REDUCTASE"/>
    <property type="match status" value="1"/>
</dbReference>
<dbReference type="SUPFAM" id="SSF51735">
    <property type="entry name" value="NAD(P)-binding Rossmann-fold domains"/>
    <property type="match status" value="1"/>
</dbReference>
<gene>
    <name evidence="6" type="ORF">BOTBODRAFT_186776</name>
</gene>
<dbReference type="STRING" id="930990.A0A067MJW7"/>
<dbReference type="GO" id="GO:0050664">
    <property type="term" value="F:oxidoreductase activity, acting on NAD(P)H, oxygen as acceptor"/>
    <property type="evidence" value="ECO:0007669"/>
    <property type="project" value="TreeGrafter"/>
</dbReference>
<proteinExistence type="inferred from homology"/>
<dbReference type="InParanoid" id="A0A067MJW7"/>
<dbReference type="PRINTS" id="PR00080">
    <property type="entry name" value="SDRFAMILY"/>
</dbReference>
<dbReference type="PANTHER" id="PTHR43008:SF7">
    <property type="entry name" value="SHORT CHAIN DEHYDROGENASE_REDUCTASE (AFU_ORTHOLOGUE AFUA_2G00830)"/>
    <property type="match status" value="1"/>
</dbReference>
<evidence type="ECO:0000256" key="1">
    <source>
        <dbReference type="ARBA" id="ARBA00006484"/>
    </source>
</evidence>